<dbReference type="Proteomes" id="UP000002572">
    <property type="component" value="Chromosome"/>
</dbReference>
<dbReference type="InterPro" id="IPR001054">
    <property type="entry name" value="A/G_cyclase"/>
</dbReference>
<dbReference type="OrthoDB" id="9806735at2"/>
<dbReference type="RefSeq" id="WP_013505941.1">
    <property type="nucleotide sequence ID" value="NC_014836.1"/>
</dbReference>
<feature type="transmembrane region" description="Helical" evidence="7">
    <location>
        <begin position="20"/>
        <end position="38"/>
    </location>
</feature>
<comment type="similarity">
    <text evidence="2">Belongs to the adenylyl cyclase class-3 family.</text>
</comment>
<keyword evidence="4 7" id="KW-0812">Transmembrane</keyword>
<dbReference type="PANTHER" id="PTHR43081:SF1">
    <property type="entry name" value="ADENYLATE CYCLASE, TERMINAL-DIFFERENTIATION SPECIFIC"/>
    <property type="match status" value="1"/>
</dbReference>
<dbReference type="STRING" id="653733.Selin_1325"/>
<dbReference type="Gene3D" id="3.30.70.1230">
    <property type="entry name" value="Nucleotide cyclase"/>
    <property type="match status" value="1"/>
</dbReference>
<evidence type="ECO:0000313" key="9">
    <source>
        <dbReference type="EMBL" id="ADU66060.1"/>
    </source>
</evidence>
<evidence type="ECO:0000256" key="3">
    <source>
        <dbReference type="ARBA" id="ARBA00022475"/>
    </source>
</evidence>
<protein>
    <submittedName>
        <fullName evidence="9">CHASE2 domain protein</fullName>
    </submittedName>
</protein>
<dbReference type="InterPro" id="IPR007890">
    <property type="entry name" value="CHASE2"/>
</dbReference>
<dbReference type="InParanoid" id="E6W5M9"/>
<evidence type="ECO:0000256" key="7">
    <source>
        <dbReference type="SAM" id="Phobius"/>
    </source>
</evidence>
<dbReference type="Pfam" id="PF00211">
    <property type="entry name" value="Guanylate_cyc"/>
    <property type="match status" value="1"/>
</dbReference>
<evidence type="ECO:0000256" key="4">
    <source>
        <dbReference type="ARBA" id="ARBA00022692"/>
    </source>
</evidence>
<feature type="transmembrane region" description="Helical" evidence="7">
    <location>
        <begin position="396"/>
        <end position="418"/>
    </location>
</feature>
<dbReference type="HOGENOM" id="CLU_000445_85_1_0"/>
<keyword evidence="3" id="KW-1003">Cell membrane</keyword>
<accession>E6W5M9</accession>
<dbReference type="GO" id="GO:0035556">
    <property type="term" value="P:intracellular signal transduction"/>
    <property type="evidence" value="ECO:0007669"/>
    <property type="project" value="InterPro"/>
</dbReference>
<evidence type="ECO:0000256" key="2">
    <source>
        <dbReference type="ARBA" id="ARBA00005381"/>
    </source>
</evidence>
<evidence type="ECO:0000259" key="8">
    <source>
        <dbReference type="PROSITE" id="PS50125"/>
    </source>
</evidence>
<dbReference type="PROSITE" id="PS50125">
    <property type="entry name" value="GUANYLATE_CYCLASE_2"/>
    <property type="match status" value="1"/>
</dbReference>
<comment type="subcellular location">
    <subcellularLocation>
        <location evidence="1">Cell envelope</location>
    </subcellularLocation>
</comment>
<dbReference type="PANTHER" id="PTHR43081">
    <property type="entry name" value="ADENYLATE CYCLASE, TERMINAL-DIFFERENTIATION SPECIFIC-RELATED"/>
    <property type="match status" value="1"/>
</dbReference>
<keyword evidence="5 7" id="KW-1133">Transmembrane helix</keyword>
<sequence>MGQLSLKHVLNILSRRNASTFLAGVLFSLVMAALYIYMPPFLRIMDHKVYDTILKANHATELSDAVIIVDLDEKSLASYGQWPWPRYRVALLLEQLRRGGALAVGLDILFAEEDRTSPRILQQQLQRELGVSIHFEGLPPALEDNDAVLASILEQGPYTLGYFFDFSGETVMEEHTPCKPHPFQVVTLRESGAAEPAEILLNAPYVLCNIDIISNAATSSGYYNVAPDADGIIRRTPLVIYHDGEIYPSLGLSTLAQALGTRQVLLKLTAGGVESLVFEGTEIPLDHRGQMLLHYRGPGKTFTYYSAADVLDGSVPQGAFDGRMVLIGTSAAGLKDLRSTPFDTVYPGVEAHATVADTILQGDFLARPDWVPGLELLLVLALGVVSTVAITWTRSYWLLIPLLLCLAAAWFGSTYLFTHQGIYVSPMMPMLTLAANFSLLTLLKFWSEEKSREQIHGAFQHYLSPAFISELLKDPDRLQLGGEQRELTVLFSDIRSFTTISEGMSPAELVTFINEYLTAMTDIVMQRGGTLDKYLGDAIMAFFGAPLPQDDHALRGCRVALEMIHRLDSLRDQWVSQGYPPMHIGVGVNTGQMVVGNMGSQSRFDYTVMGDNVNLGSRLEGLTKSYGVSILISQSTFELVKDTLLCREIDLVQVKGKHLPVAIFEPLGERSDFNRIPPWITSFEEGLQLYRAQQWQEAMEAFERAREFNAADRASEVFAQRCRHLQENPPHGEWNGVWVMTTK</sequence>
<dbReference type="CDD" id="cd07302">
    <property type="entry name" value="CHD"/>
    <property type="match status" value="1"/>
</dbReference>
<reference evidence="9 10" key="1">
    <citation type="submission" date="2010-12" db="EMBL/GenBank/DDBJ databases">
        <title>Complete sequence of Desulfurispirillum indicum S5.</title>
        <authorList>
            <consortium name="US DOE Joint Genome Institute"/>
            <person name="Lucas S."/>
            <person name="Copeland A."/>
            <person name="Lapidus A."/>
            <person name="Cheng J.-F."/>
            <person name="Goodwin L."/>
            <person name="Pitluck S."/>
            <person name="Chertkov O."/>
            <person name="Held B."/>
            <person name="Detter J.C."/>
            <person name="Han C."/>
            <person name="Tapia R."/>
            <person name="Land M."/>
            <person name="Hauser L."/>
            <person name="Kyrpides N."/>
            <person name="Ivanova N."/>
            <person name="Mikhailova N."/>
            <person name="Haggblom M."/>
            <person name="Rauschenbach I."/>
            <person name="Bini E."/>
            <person name="Woyke T."/>
        </authorList>
    </citation>
    <scope>NUCLEOTIDE SEQUENCE [LARGE SCALE GENOMIC DNA]</scope>
    <source>
        <strain evidence="10">ATCC BAA-1389 / DSM 22839 / S5</strain>
    </source>
</reference>
<dbReference type="GO" id="GO:0006171">
    <property type="term" value="P:cAMP biosynthetic process"/>
    <property type="evidence" value="ECO:0007669"/>
    <property type="project" value="TreeGrafter"/>
</dbReference>
<dbReference type="GO" id="GO:0004016">
    <property type="term" value="F:adenylate cyclase activity"/>
    <property type="evidence" value="ECO:0007669"/>
    <property type="project" value="UniProtKB-ARBA"/>
</dbReference>
<gene>
    <name evidence="9" type="ordered locus">Selin_1325</name>
</gene>
<evidence type="ECO:0000256" key="1">
    <source>
        <dbReference type="ARBA" id="ARBA00004196"/>
    </source>
</evidence>
<dbReference type="SUPFAM" id="SSF55073">
    <property type="entry name" value="Nucleotide cyclase"/>
    <property type="match status" value="1"/>
</dbReference>
<keyword evidence="10" id="KW-1185">Reference proteome</keyword>
<dbReference type="InterPro" id="IPR050697">
    <property type="entry name" value="Adenylyl/Guanylyl_Cyclase_3/4"/>
</dbReference>
<dbReference type="SMART" id="SM01080">
    <property type="entry name" value="CHASE2"/>
    <property type="match status" value="1"/>
</dbReference>
<organism evidence="9 10">
    <name type="scientific">Desulfurispirillum indicum (strain ATCC BAA-1389 / DSM 22839 / S5)</name>
    <dbReference type="NCBI Taxonomy" id="653733"/>
    <lineage>
        <taxon>Bacteria</taxon>
        <taxon>Pseudomonadati</taxon>
        <taxon>Chrysiogenota</taxon>
        <taxon>Chrysiogenia</taxon>
        <taxon>Chrysiogenales</taxon>
        <taxon>Chrysiogenaceae</taxon>
        <taxon>Desulfurispirillum</taxon>
    </lineage>
</organism>
<evidence type="ECO:0000256" key="5">
    <source>
        <dbReference type="ARBA" id="ARBA00022989"/>
    </source>
</evidence>
<name>E6W5M9_DESIS</name>
<dbReference type="InterPro" id="IPR029787">
    <property type="entry name" value="Nucleotide_cyclase"/>
</dbReference>
<dbReference type="eggNOG" id="COG2114">
    <property type="taxonomic scope" value="Bacteria"/>
</dbReference>
<keyword evidence="6 7" id="KW-0472">Membrane</keyword>
<evidence type="ECO:0000256" key="6">
    <source>
        <dbReference type="ARBA" id="ARBA00023136"/>
    </source>
</evidence>
<proteinExistence type="inferred from homology"/>
<dbReference type="FunFam" id="3.30.70.1230:FF:000016">
    <property type="entry name" value="Adenylate/guanylate cyclase domain-containing protein"/>
    <property type="match status" value="1"/>
</dbReference>
<dbReference type="EMBL" id="CP002432">
    <property type="protein sequence ID" value="ADU66060.1"/>
    <property type="molecule type" value="Genomic_DNA"/>
</dbReference>
<dbReference type="KEGG" id="din:Selin_1325"/>
<dbReference type="GO" id="GO:0030313">
    <property type="term" value="C:cell envelope"/>
    <property type="evidence" value="ECO:0007669"/>
    <property type="project" value="UniProtKB-SubCell"/>
</dbReference>
<dbReference type="SMART" id="SM00044">
    <property type="entry name" value="CYCc"/>
    <property type="match status" value="1"/>
</dbReference>
<evidence type="ECO:0000313" key="10">
    <source>
        <dbReference type="Proteomes" id="UP000002572"/>
    </source>
</evidence>
<feature type="domain" description="Guanylate cyclase" evidence="8">
    <location>
        <begin position="488"/>
        <end position="620"/>
    </location>
</feature>
<dbReference type="AlphaFoldDB" id="E6W5M9"/>
<dbReference type="Pfam" id="PF05226">
    <property type="entry name" value="CHASE2"/>
    <property type="match status" value="1"/>
</dbReference>
<feature type="transmembrane region" description="Helical" evidence="7">
    <location>
        <begin position="370"/>
        <end position="390"/>
    </location>
</feature>
<dbReference type="eggNOG" id="COG4252">
    <property type="taxonomic scope" value="Bacteria"/>
</dbReference>